<dbReference type="AlphaFoldDB" id="A0A385SUG8"/>
<evidence type="ECO:0008006" key="3">
    <source>
        <dbReference type="Google" id="ProtNLM"/>
    </source>
</evidence>
<accession>A0A385SUG8</accession>
<sequence>MIKMKRFLFVICCGVAILGCSSKQRFPIDKRFWTPEDYQTVIFEIQYQTPKDELYPKFSDPENAVVIQKLVDAQNYLVVADDKELGLNYKNEVTKEFFHKYRDLYDTYKGMDVQDKYIYPEELIAVEKFGLGLQIYYFKLGNDRIAEQADAADSTETKRVLTSNRQTIIGNFNLYLDNVKDEKRFGSYAPSLAEGITTHFFKLIETFPDANYGEMLAKAKGMSAKTQVPEIKIALEGLVSKLEGMKKPV</sequence>
<dbReference type="PROSITE" id="PS51257">
    <property type="entry name" value="PROKAR_LIPOPROTEIN"/>
    <property type="match status" value="1"/>
</dbReference>
<gene>
    <name evidence="1" type="ORF">D4L85_23345</name>
</gene>
<dbReference type="KEGG" id="chk:D4L85_23345"/>
<protein>
    <recommendedName>
        <fullName evidence="3">Lipoprotein</fullName>
    </recommendedName>
</protein>
<proteinExistence type="predicted"/>
<reference evidence="2" key="1">
    <citation type="submission" date="2018-09" db="EMBL/GenBank/DDBJ databases">
        <title>Chryseolinea sp. KIS68-18 isolated from soil.</title>
        <authorList>
            <person name="Weon H.-Y."/>
            <person name="Kwon S.-W."/>
            <person name="Lee S.A."/>
        </authorList>
    </citation>
    <scope>NUCLEOTIDE SEQUENCE [LARGE SCALE GENOMIC DNA]</scope>
    <source>
        <strain evidence="2">KIS68-18</strain>
    </source>
</reference>
<evidence type="ECO:0000313" key="2">
    <source>
        <dbReference type="Proteomes" id="UP000266183"/>
    </source>
</evidence>
<dbReference type="Proteomes" id="UP000266183">
    <property type="component" value="Chromosome"/>
</dbReference>
<dbReference type="EMBL" id="CP032382">
    <property type="protein sequence ID" value="AYB33340.1"/>
    <property type="molecule type" value="Genomic_DNA"/>
</dbReference>
<keyword evidence="2" id="KW-1185">Reference proteome</keyword>
<evidence type="ECO:0000313" key="1">
    <source>
        <dbReference type="EMBL" id="AYB33340.1"/>
    </source>
</evidence>
<organism evidence="1 2">
    <name type="scientific">Chryseolinea soli</name>
    <dbReference type="NCBI Taxonomy" id="2321403"/>
    <lineage>
        <taxon>Bacteria</taxon>
        <taxon>Pseudomonadati</taxon>
        <taxon>Bacteroidota</taxon>
        <taxon>Cytophagia</taxon>
        <taxon>Cytophagales</taxon>
        <taxon>Fulvivirgaceae</taxon>
        <taxon>Chryseolinea</taxon>
    </lineage>
</organism>
<name>A0A385SUG8_9BACT</name>